<feature type="region of interest" description="Disordered" evidence="1">
    <location>
        <begin position="270"/>
        <end position="299"/>
    </location>
</feature>
<evidence type="ECO:0000313" key="6">
    <source>
        <dbReference type="Proteomes" id="UP000585614"/>
    </source>
</evidence>
<feature type="compositionally biased region" description="Low complexity" evidence="1">
    <location>
        <begin position="124"/>
        <end position="143"/>
    </location>
</feature>
<reference evidence="4" key="5">
    <citation type="submission" date="2025-05" db="UniProtKB">
        <authorList>
            <consortium name="Ensembl"/>
        </authorList>
    </citation>
    <scope>IDENTIFICATION</scope>
</reference>
<feature type="region of interest" description="Disordered" evidence="1">
    <location>
        <begin position="117"/>
        <end position="146"/>
    </location>
</feature>
<feature type="compositionally biased region" description="Low complexity" evidence="1">
    <location>
        <begin position="25"/>
        <end position="36"/>
    </location>
</feature>
<dbReference type="GO" id="GO:0042127">
    <property type="term" value="P:regulation of cell population proliferation"/>
    <property type="evidence" value="ECO:0007669"/>
    <property type="project" value="Ensembl"/>
</dbReference>
<reference evidence="4 5" key="3">
    <citation type="submission" date="2018-12" db="EMBL/GenBank/DDBJ databases">
        <title>G10K-VGP greater horseshoe bat female genome, primary haplotype.</title>
        <authorList>
            <person name="Teeling E."/>
            <person name="Myers G."/>
            <person name="Vernes S."/>
            <person name="Pippel M."/>
            <person name="Winkler S."/>
            <person name="Fedrigo O."/>
            <person name="Rhie A."/>
            <person name="Koren S."/>
            <person name="Phillippy A."/>
            <person name="Lewin H."/>
            <person name="Damas J."/>
            <person name="Howe K."/>
            <person name="Mountcastle J."/>
            <person name="Jarvis E.D."/>
        </authorList>
    </citation>
    <scope>NUCLEOTIDE SEQUENCE [LARGE SCALE GENOMIC DNA]</scope>
</reference>
<evidence type="ECO:0000256" key="2">
    <source>
        <dbReference type="SAM" id="SignalP"/>
    </source>
</evidence>
<reference evidence="4 5" key="2">
    <citation type="journal article" date="2018" name="Annu Rev Anim Biosci">
        <title>Bat Biology, Genomes, and the Bat1K Project: To Generate Chromosome-Level Genomes for All Living Bat Species.</title>
        <authorList>
            <person name="Teeling E.C."/>
            <person name="Vernes S.C."/>
            <person name="Davalos L.M."/>
            <person name="Ray D.A."/>
            <person name="Gilbert M.T.P."/>
            <person name="Myers E."/>
        </authorList>
    </citation>
    <scope>NUCLEOTIDE SEQUENCE</scope>
</reference>
<dbReference type="GeneTree" id="ENSGT00390000014288"/>
<organism evidence="4 5">
    <name type="scientific">Rhinolophus ferrumequinum</name>
    <name type="common">Greater horseshoe bat</name>
    <dbReference type="NCBI Taxonomy" id="59479"/>
    <lineage>
        <taxon>Eukaryota</taxon>
        <taxon>Metazoa</taxon>
        <taxon>Chordata</taxon>
        <taxon>Craniata</taxon>
        <taxon>Vertebrata</taxon>
        <taxon>Euteleostomi</taxon>
        <taxon>Mammalia</taxon>
        <taxon>Eutheria</taxon>
        <taxon>Laurasiatheria</taxon>
        <taxon>Chiroptera</taxon>
        <taxon>Yinpterochiroptera</taxon>
        <taxon>Rhinolophoidea</taxon>
        <taxon>Rhinolophidae</taxon>
        <taxon>Rhinolophinae</taxon>
        <taxon>Rhinolophus</taxon>
    </lineage>
</organism>
<feature type="compositionally biased region" description="Low complexity" evidence="1">
    <location>
        <begin position="279"/>
        <end position="299"/>
    </location>
</feature>
<evidence type="ECO:0000313" key="5">
    <source>
        <dbReference type="Proteomes" id="UP000472240"/>
    </source>
</evidence>
<sequence length="350" mass="37891">MVPAAGALLWVLLLSLGSRAAAGARGLTSTGTTGTRPVSFRFQGPKTRNYPSTALTAASPKRRVTMEDEDDIVATADRLAGPAAAELLASTVSTGVSGSRSWEHEDETLEEGVVIQADKKSTRSEVPSTLSSSVPSTAVGSSSRFPANIQEPEYRLSTSLPRSSWRSTEDLALADTSLTQWTTAGATPQRSSRPSPTAMPPPEELRVMLMPWGPWHCHCKSGTMSRTRAGKLQGLSGRLRVGALSQLRTEHRPCTYRQCPCDRHREECPLDSSPCSDASCTTQPTTTSTTSATTSPLPPLSSRLRPTPMHLFSPSPALAFWRRVRIGLEDIWNSLSSVFTEMQPIDRNQR</sequence>
<evidence type="ECO:0000313" key="4">
    <source>
        <dbReference type="Ensembl" id="ENSRFEP00010032306.1"/>
    </source>
</evidence>
<proteinExistence type="predicted"/>
<feature type="region of interest" description="Disordered" evidence="1">
    <location>
        <begin position="25"/>
        <end position="50"/>
    </location>
</feature>
<reference evidence="3 6" key="4">
    <citation type="journal article" date="2020" name="Nature">
        <title>Six reference-quality genomes reveal evolution of bat adaptations.</title>
        <authorList>
            <person name="Jebb D."/>
            <person name="Huang Z."/>
            <person name="Pippel M."/>
            <person name="Hughes G.M."/>
            <person name="Lavrichenko K."/>
            <person name="Devanna P."/>
            <person name="Winkler S."/>
            <person name="Jermiin L.S."/>
            <person name="Skirmuntt E.C."/>
            <person name="Katzourakis A."/>
            <person name="Burkitt-Gray L."/>
            <person name="Ray D.A."/>
            <person name="Sullivan K.A.M."/>
            <person name="Roscito J.G."/>
            <person name="Kirilenko B.M."/>
            <person name="Davalos L.M."/>
            <person name="Corthals A.P."/>
            <person name="Power M.L."/>
            <person name="Jones G."/>
            <person name="Ransome R.D."/>
            <person name="Dechmann D.K.N."/>
            <person name="Locatelli A.G."/>
            <person name="Puechmaille S.J."/>
            <person name="Fedrigo O."/>
            <person name="Jarvis E.D."/>
            <person name="Hiller M."/>
            <person name="Vernes S.C."/>
            <person name="Myers E.W."/>
            <person name="Teeling E.C."/>
        </authorList>
    </citation>
    <scope>NUCLEOTIDE SEQUENCE [LARGE SCALE GENOMIC DNA]</scope>
    <source>
        <strain evidence="3">MRhiFer1</strain>
        <tissue evidence="3">Lung</tissue>
    </source>
</reference>
<name>A0A671G2T9_RHIFE</name>
<evidence type="ECO:0000256" key="1">
    <source>
        <dbReference type="SAM" id="MobiDB-lite"/>
    </source>
</evidence>
<dbReference type="OrthoDB" id="9537043at2759"/>
<dbReference type="Pfam" id="PF15322">
    <property type="entry name" value="PMSI1"/>
    <property type="match status" value="1"/>
</dbReference>
<dbReference type="InterPro" id="IPR029292">
    <property type="entry name" value="MENT"/>
</dbReference>
<dbReference type="AlphaFoldDB" id="A0A671G2T9"/>
<dbReference type="EMBL" id="JACAGC010000021">
    <property type="protein sequence ID" value="KAF6292518.1"/>
    <property type="molecule type" value="Genomic_DNA"/>
</dbReference>
<dbReference type="PANTHER" id="PTHR16240">
    <property type="entry name" value="PROTEIN MENT"/>
    <property type="match status" value="1"/>
</dbReference>
<evidence type="ECO:0000313" key="3">
    <source>
        <dbReference type="EMBL" id="KAF6292518.1"/>
    </source>
</evidence>
<dbReference type="OMA" id="WHCHCRS"/>
<dbReference type="Proteomes" id="UP000472240">
    <property type="component" value="Chromosome 22"/>
</dbReference>
<feature type="compositionally biased region" description="Polar residues" evidence="1">
    <location>
        <begin position="176"/>
        <end position="195"/>
    </location>
</feature>
<dbReference type="Ensembl" id="ENSRFET00010035006.1">
    <property type="protein sequence ID" value="ENSRFEP00010032306.1"/>
    <property type="gene ID" value="ENSRFEG00010021323.1"/>
</dbReference>
<feature type="chain" id="PRO_5044626808" evidence="2">
    <location>
        <begin position="24"/>
        <end position="350"/>
    </location>
</feature>
<accession>A0A671G2T9</accession>
<dbReference type="Proteomes" id="UP000585614">
    <property type="component" value="Unassembled WGS sequence"/>
</dbReference>
<feature type="region of interest" description="Disordered" evidence="1">
    <location>
        <begin position="176"/>
        <end position="200"/>
    </location>
</feature>
<protein>
    <submittedName>
        <fullName evidence="4">Chromosome 1 open reading frame 56</fullName>
    </submittedName>
    <submittedName>
        <fullName evidence="3">Methylated in normal thymocytes</fullName>
    </submittedName>
</protein>
<gene>
    <name evidence="4" type="primary">C1orf56</name>
    <name evidence="3" type="ORF">mRhiFer1_001800</name>
</gene>
<keyword evidence="2" id="KW-0732">Signal</keyword>
<feature type="signal peptide" evidence="2">
    <location>
        <begin position="1"/>
        <end position="23"/>
    </location>
</feature>
<reference evidence="4 5" key="1">
    <citation type="journal article" date="2015" name="Annu Rev Anim Biosci">
        <title>The Genome 10K Project: a way forward.</title>
        <authorList>
            <person name="Koepfli K.P."/>
            <person name="Paten B."/>
            <person name="O'Brien S.J."/>
            <person name="Koepfli K.P."/>
            <person name="Paten B."/>
            <person name="Antunes A."/>
            <person name="Belov K."/>
            <person name="Bustamante C."/>
            <person name="Castoe T.A."/>
            <person name="Clawson H."/>
            <person name="Crawford A.J."/>
            <person name="Diekhans M."/>
            <person name="Distel D."/>
            <person name="Durbin R."/>
            <person name="Earl D."/>
            <person name="Fujita M.K."/>
            <person name="Gamble T."/>
            <person name="Georges A."/>
            <person name="Gemmell N."/>
            <person name="Gilbert M.T."/>
            <person name="Graves J.M."/>
            <person name="Green R.E."/>
            <person name="Hickey G."/>
            <person name="Jarvis E.D."/>
            <person name="Johnson W."/>
            <person name="Komissarov A."/>
            <person name="Korf I."/>
            <person name="Kuhn R."/>
            <person name="Larkin D.M."/>
            <person name="Lewin H."/>
            <person name="Lopez J.V."/>
            <person name="Ma J."/>
            <person name="Marques-Bonet T."/>
            <person name="Miller W."/>
            <person name="Murphy R."/>
            <person name="Pevzner P."/>
            <person name="Shapiro B."/>
            <person name="Steiner C."/>
            <person name="Tamazian G."/>
            <person name="Venkatesh B."/>
            <person name="Wang J."/>
            <person name="Wayne R."/>
            <person name="Wiley E."/>
            <person name="Yang H."/>
            <person name="Zhang G."/>
            <person name="Haussler D."/>
            <person name="Ryder O."/>
            <person name="O'Brien S.J."/>
        </authorList>
    </citation>
    <scope>NUCLEOTIDE SEQUENCE</scope>
</reference>
<dbReference type="PANTHER" id="PTHR16240:SF2">
    <property type="entry name" value="PROTEIN MENT"/>
    <property type="match status" value="1"/>
</dbReference>
<keyword evidence="5" id="KW-1185">Reference proteome</keyword>